<dbReference type="InterPro" id="IPR000847">
    <property type="entry name" value="LysR_HTH_N"/>
</dbReference>
<comment type="caution">
    <text evidence="6">The sequence shown here is derived from an EMBL/GenBank/DDBJ whole genome shotgun (WGS) entry which is preliminary data.</text>
</comment>
<dbReference type="InterPro" id="IPR036388">
    <property type="entry name" value="WH-like_DNA-bd_sf"/>
</dbReference>
<gene>
    <name evidence="6" type="ORF">F9817_07585</name>
</gene>
<dbReference type="Proteomes" id="UP000462621">
    <property type="component" value="Unassembled WGS sequence"/>
</dbReference>
<keyword evidence="2" id="KW-0805">Transcription regulation</keyword>
<keyword evidence="7" id="KW-1185">Reference proteome</keyword>
<evidence type="ECO:0000259" key="5">
    <source>
        <dbReference type="PROSITE" id="PS50931"/>
    </source>
</evidence>
<proteinExistence type="inferred from homology"/>
<reference evidence="6 7" key="1">
    <citation type="submission" date="2019-10" db="EMBL/GenBank/DDBJ databases">
        <title>Vibrio sp. nov. isolated from a shrimp pond.</title>
        <authorList>
            <person name="Gomez-Gil B."/>
            <person name="Enciso-Ibarra J."/>
            <person name="Enciso-Ibarra K."/>
            <person name="Bolan-Mejia C."/>
        </authorList>
    </citation>
    <scope>NUCLEOTIDE SEQUENCE [LARGE SCALE GENOMIC DNA]</scope>
    <source>
        <strain evidence="6 7">CAIM 722</strain>
    </source>
</reference>
<protein>
    <submittedName>
        <fullName evidence="6">LysR family transcriptional regulator</fullName>
    </submittedName>
</protein>
<dbReference type="EMBL" id="WEKT01000009">
    <property type="protein sequence ID" value="MZI93059.1"/>
    <property type="molecule type" value="Genomic_DNA"/>
</dbReference>
<keyword evidence="4" id="KW-0804">Transcription</keyword>
<evidence type="ECO:0000256" key="2">
    <source>
        <dbReference type="ARBA" id="ARBA00023015"/>
    </source>
</evidence>
<dbReference type="PANTHER" id="PTHR30346">
    <property type="entry name" value="TRANSCRIPTIONAL DUAL REGULATOR HCAR-RELATED"/>
    <property type="match status" value="1"/>
</dbReference>
<dbReference type="GO" id="GO:0003700">
    <property type="term" value="F:DNA-binding transcription factor activity"/>
    <property type="evidence" value="ECO:0007669"/>
    <property type="project" value="InterPro"/>
</dbReference>
<evidence type="ECO:0000256" key="3">
    <source>
        <dbReference type="ARBA" id="ARBA00023125"/>
    </source>
</evidence>
<dbReference type="InterPro" id="IPR005119">
    <property type="entry name" value="LysR_subst-bd"/>
</dbReference>
<evidence type="ECO:0000313" key="6">
    <source>
        <dbReference type="EMBL" id="MZI93059.1"/>
    </source>
</evidence>
<dbReference type="GO" id="GO:0032993">
    <property type="term" value="C:protein-DNA complex"/>
    <property type="evidence" value="ECO:0007669"/>
    <property type="project" value="TreeGrafter"/>
</dbReference>
<evidence type="ECO:0000256" key="4">
    <source>
        <dbReference type="ARBA" id="ARBA00023163"/>
    </source>
</evidence>
<comment type="similarity">
    <text evidence="1">Belongs to the LysR transcriptional regulatory family.</text>
</comment>
<name>A0A7X4LJG1_9VIBR</name>
<dbReference type="InterPro" id="IPR036390">
    <property type="entry name" value="WH_DNA-bd_sf"/>
</dbReference>
<feature type="domain" description="HTH lysR-type" evidence="5">
    <location>
        <begin position="5"/>
        <end position="62"/>
    </location>
</feature>
<keyword evidence="3" id="KW-0238">DNA-binding</keyword>
<dbReference type="Pfam" id="PF03466">
    <property type="entry name" value="LysR_substrate"/>
    <property type="match status" value="1"/>
</dbReference>
<dbReference type="Gene3D" id="3.40.190.10">
    <property type="entry name" value="Periplasmic binding protein-like II"/>
    <property type="match status" value="2"/>
</dbReference>
<dbReference type="Pfam" id="PF00126">
    <property type="entry name" value="HTH_1"/>
    <property type="match status" value="1"/>
</dbReference>
<evidence type="ECO:0000313" key="7">
    <source>
        <dbReference type="Proteomes" id="UP000462621"/>
    </source>
</evidence>
<dbReference type="CDD" id="cd08414">
    <property type="entry name" value="PBP2_LTTR_aromatics_like"/>
    <property type="match status" value="1"/>
</dbReference>
<dbReference type="AlphaFoldDB" id="A0A7X4LJG1"/>
<dbReference type="SUPFAM" id="SSF53850">
    <property type="entry name" value="Periplasmic binding protein-like II"/>
    <property type="match status" value="1"/>
</dbReference>
<evidence type="ECO:0000256" key="1">
    <source>
        <dbReference type="ARBA" id="ARBA00009437"/>
    </source>
</evidence>
<dbReference type="PRINTS" id="PR00039">
    <property type="entry name" value="HTHLYSR"/>
</dbReference>
<dbReference type="GO" id="GO:0003677">
    <property type="term" value="F:DNA binding"/>
    <property type="evidence" value="ECO:0007669"/>
    <property type="project" value="UniProtKB-KW"/>
</dbReference>
<dbReference type="FunFam" id="1.10.10.10:FF:000001">
    <property type="entry name" value="LysR family transcriptional regulator"/>
    <property type="match status" value="1"/>
</dbReference>
<dbReference type="Gene3D" id="1.10.10.10">
    <property type="entry name" value="Winged helix-like DNA-binding domain superfamily/Winged helix DNA-binding domain"/>
    <property type="match status" value="1"/>
</dbReference>
<dbReference type="SUPFAM" id="SSF46785">
    <property type="entry name" value="Winged helix' DNA-binding domain"/>
    <property type="match status" value="1"/>
</dbReference>
<sequence length="297" mass="32885">MITMLEIKPMRYFIAIAEELHFGRAAKRLHIVQPALSMQIKKLEETLGANLLIRNRHQVSLTPIGELFYKEAIDIVARTERLATRVGLASQGEIGQLKIGVSASALTSDILPNLIKRFKTLYPHIQVELKEVHPATQQKSLLTREVDIVIGPSQVFAGVQDKVNGIYLSQFGFKLACSGEHSLAKHSRVDVESLQQETFVGLSADEDVLGMMVTGFALPFIPRHSIQVKSTAALFSVVESNLGVAIVSSALERTAPPNLAFLDLEGIENNMPIYAFTRHSDQDPVLHHFNELILNQC</sequence>
<dbReference type="PANTHER" id="PTHR30346:SF28">
    <property type="entry name" value="HTH-TYPE TRANSCRIPTIONAL REGULATOR CYNR"/>
    <property type="match status" value="1"/>
</dbReference>
<dbReference type="PROSITE" id="PS50931">
    <property type="entry name" value="HTH_LYSR"/>
    <property type="match status" value="1"/>
</dbReference>
<accession>A0A7X4LJG1</accession>
<organism evidence="6 7">
    <name type="scientific">Vibrio eleionomae</name>
    <dbReference type="NCBI Taxonomy" id="2653505"/>
    <lineage>
        <taxon>Bacteria</taxon>
        <taxon>Pseudomonadati</taxon>
        <taxon>Pseudomonadota</taxon>
        <taxon>Gammaproteobacteria</taxon>
        <taxon>Vibrionales</taxon>
        <taxon>Vibrionaceae</taxon>
        <taxon>Vibrio</taxon>
    </lineage>
</organism>